<evidence type="ECO:0000256" key="1">
    <source>
        <dbReference type="SAM" id="SignalP"/>
    </source>
</evidence>
<gene>
    <name evidence="2" type="ORF">GGQ72_000532</name>
</gene>
<evidence type="ECO:0000313" key="3">
    <source>
        <dbReference type="Proteomes" id="UP000519897"/>
    </source>
</evidence>
<dbReference type="RefSeq" id="WP_062554349.1">
    <property type="nucleotide sequence ID" value="NZ_CP049250.1"/>
</dbReference>
<accession>A0A7W6PP27</accession>
<evidence type="ECO:0000313" key="2">
    <source>
        <dbReference type="EMBL" id="MBB4142033.1"/>
    </source>
</evidence>
<keyword evidence="3" id="KW-1185">Reference proteome</keyword>
<keyword evidence="1" id="KW-0732">Signal</keyword>
<feature type="signal peptide" evidence="1">
    <location>
        <begin position="1"/>
        <end position="22"/>
    </location>
</feature>
<dbReference type="EMBL" id="JACIEC010000001">
    <property type="protein sequence ID" value="MBB4142033.1"/>
    <property type="molecule type" value="Genomic_DNA"/>
</dbReference>
<comment type="caution">
    <text evidence="2">The sequence shown here is derived from an EMBL/GenBank/DDBJ whole genome shotgun (WGS) entry which is preliminary data.</text>
</comment>
<reference evidence="2 3" key="1">
    <citation type="submission" date="2020-08" db="EMBL/GenBank/DDBJ databases">
        <title>Genomic Encyclopedia of Type Strains, Phase IV (KMG-IV): sequencing the most valuable type-strain genomes for metagenomic binning, comparative biology and taxonomic classification.</title>
        <authorList>
            <person name="Goeker M."/>
        </authorList>
    </citation>
    <scope>NUCLEOTIDE SEQUENCE [LARGE SCALE GENOMIC DNA]</scope>
    <source>
        <strain evidence="2 3">DSM 29514</strain>
    </source>
</reference>
<sequence>MKLRHVVAFSAAFAALTSSAKAEDLVFMLTNNTRSTLERFYTSPVGVNDWEEDVFGNDVLQPGESIKITIRDGRTVCKYDMRFEFTEDSDLDTTEDTQNLCELGSYTIHE</sequence>
<organism evidence="2 3">
    <name type="scientific">Rhizobium rhizoryzae</name>
    <dbReference type="NCBI Taxonomy" id="451876"/>
    <lineage>
        <taxon>Bacteria</taxon>
        <taxon>Pseudomonadati</taxon>
        <taxon>Pseudomonadota</taxon>
        <taxon>Alphaproteobacteria</taxon>
        <taxon>Hyphomicrobiales</taxon>
        <taxon>Rhizobiaceae</taxon>
        <taxon>Rhizobium/Agrobacterium group</taxon>
        <taxon>Rhizobium</taxon>
    </lineage>
</organism>
<name>A0A7W6PP27_9HYPH</name>
<dbReference type="Proteomes" id="UP000519897">
    <property type="component" value="Unassembled WGS sequence"/>
</dbReference>
<proteinExistence type="predicted"/>
<protein>
    <submittedName>
        <fullName evidence="2">Uncharacterized protein</fullName>
    </submittedName>
</protein>
<dbReference type="AlphaFoldDB" id="A0A7W6PP27"/>
<feature type="chain" id="PRO_5030719336" evidence="1">
    <location>
        <begin position="23"/>
        <end position="110"/>
    </location>
</feature>